<dbReference type="InterPro" id="IPR005119">
    <property type="entry name" value="LysR_subst-bd"/>
</dbReference>
<name>A0A4V2KCI6_9GAMM</name>
<reference evidence="6 7" key="1">
    <citation type="submission" date="2018-06" db="EMBL/GenBank/DDBJ databases">
        <title>Three novel Pseudomonas species isolated from symptomatic oak.</title>
        <authorList>
            <person name="Bueno-Gonzalez V."/>
            <person name="Brady C."/>
        </authorList>
    </citation>
    <scope>NUCLEOTIDE SEQUENCE [LARGE SCALE GENOMIC DNA]</scope>
    <source>
        <strain evidence="6 7">P17C</strain>
    </source>
</reference>
<sequence length="312" mass="35060">MHIDLRQLRHFIALVEHRNFTLAAQAVNISQSAFSRSIQALEQGFGARLVDRNRNLEPTRKGLVVLEHARRLMGDVYELINDVQQFNEQESGELRFACGPAPAAWLMPRAIGLFTARLPKVRLRFQVDNWQVLSQRLLAEEFEFIVADCRNFEVDPDYQVQPLSRHRWGFCCRAGHPLAAFEEVSVEQLLSYPIAGTVRPPNLRKALVELSGKPDFQTSIECENGYSLIAVVQHSDAIGTTNISASNPYLGEGGLRLLKVAGLDMQTDEFFTHYGIISRAGYRLSYPAQALIESFLEADSELQAREAGGDSR</sequence>
<keyword evidence="2" id="KW-0805">Transcription regulation</keyword>
<dbReference type="InterPro" id="IPR050950">
    <property type="entry name" value="HTH-type_LysR_regulators"/>
</dbReference>
<dbReference type="PROSITE" id="PS50931">
    <property type="entry name" value="HTH_LYSR"/>
    <property type="match status" value="1"/>
</dbReference>
<gene>
    <name evidence="6" type="ORF">DNJ96_13205</name>
</gene>
<comment type="similarity">
    <text evidence="1">Belongs to the LysR transcriptional regulatory family.</text>
</comment>
<dbReference type="EMBL" id="QJUP01000018">
    <property type="protein sequence ID" value="TBU94585.1"/>
    <property type="molecule type" value="Genomic_DNA"/>
</dbReference>
<keyword evidence="4" id="KW-0804">Transcription</keyword>
<evidence type="ECO:0000313" key="6">
    <source>
        <dbReference type="EMBL" id="TBU94585.1"/>
    </source>
</evidence>
<dbReference type="InterPro" id="IPR036388">
    <property type="entry name" value="WH-like_DNA-bd_sf"/>
</dbReference>
<proteinExistence type="inferred from homology"/>
<dbReference type="FunFam" id="1.10.10.10:FF:000001">
    <property type="entry name" value="LysR family transcriptional regulator"/>
    <property type="match status" value="1"/>
</dbReference>
<dbReference type="GO" id="GO:0003677">
    <property type="term" value="F:DNA binding"/>
    <property type="evidence" value="ECO:0007669"/>
    <property type="project" value="UniProtKB-KW"/>
</dbReference>
<evidence type="ECO:0000259" key="5">
    <source>
        <dbReference type="PROSITE" id="PS50931"/>
    </source>
</evidence>
<dbReference type="Gene3D" id="3.40.190.290">
    <property type="match status" value="1"/>
</dbReference>
<comment type="caution">
    <text evidence="6">The sequence shown here is derived from an EMBL/GenBank/DDBJ whole genome shotgun (WGS) entry which is preliminary data.</text>
</comment>
<accession>A0A4V2KCI6</accession>
<dbReference type="AlphaFoldDB" id="A0A4V2KCI6"/>
<dbReference type="GO" id="GO:0005829">
    <property type="term" value="C:cytosol"/>
    <property type="evidence" value="ECO:0007669"/>
    <property type="project" value="TreeGrafter"/>
</dbReference>
<dbReference type="OrthoDB" id="8673707at2"/>
<dbReference type="InterPro" id="IPR000847">
    <property type="entry name" value="LysR_HTH_N"/>
</dbReference>
<dbReference type="Proteomes" id="UP000292639">
    <property type="component" value="Unassembled WGS sequence"/>
</dbReference>
<evidence type="ECO:0000256" key="3">
    <source>
        <dbReference type="ARBA" id="ARBA00023125"/>
    </source>
</evidence>
<dbReference type="RefSeq" id="WP_131185346.1">
    <property type="nucleotide sequence ID" value="NZ_QJUO01000026.1"/>
</dbReference>
<evidence type="ECO:0000256" key="4">
    <source>
        <dbReference type="ARBA" id="ARBA00023163"/>
    </source>
</evidence>
<dbReference type="SUPFAM" id="SSF46785">
    <property type="entry name" value="Winged helix' DNA-binding domain"/>
    <property type="match status" value="1"/>
</dbReference>
<evidence type="ECO:0000256" key="1">
    <source>
        <dbReference type="ARBA" id="ARBA00009437"/>
    </source>
</evidence>
<feature type="domain" description="HTH lysR-type" evidence="5">
    <location>
        <begin position="3"/>
        <end position="59"/>
    </location>
</feature>
<dbReference type="Gene3D" id="1.10.10.10">
    <property type="entry name" value="Winged helix-like DNA-binding domain superfamily/Winged helix DNA-binding domain"/>
    <property type="match status" value="1"/>
</dbReference>
<keyword evidence="3" id="KW-0238">DNA-binding</keyword>
<evidence type="ECO:0000256" key="2">
    <source>
        <dbReference type="ARBA" id="ARBA00023015"/>
    </source>
</evidence>
<dbReference type="GO" id="GO:0003700">
    <property type="term" value="F:DNA-binding transcription factor activity"/>
    <property type="evidence" value="ECO:0007669"/>
    <property type="project" value="InterPro"/>
</dbReference>
<dbReference type="PRINTS" id="PR00039">
    <property type="entry name" value="HTHLYSR"/>
</dbReference>
<dbReference type="PANTHER" id="PTHR30419:SF30">
    <property type="entry name" value="LYSR FAMILY TRANSCRIPTIONAL REGULATOR"/>
    <property type="match status" value="1"/>
</dbReference>
<dbReference type="InterPro" id="IPR036390">
    <property type="entry name" value="WH_DNA-bd_sf"/>
</dbReference>
<keyword evidence="7" id="KW-1185">Reference proteome</keyword>
<dbReference type="Pfam" id="PF00126">
    <property type="entry name" value="HTH_1"/>
    <property type="match status" value="1"/>
</dbReference>
<dbReference type="CDD" id="cd05466">
    <property type="entry name" value="PBP2_LTTR_substrate"/>
    <property type="match status" value="1"/>
</dbReference>
<organism evidence="6 7">
    <name type="scientific">Stutzerimonas kirkiae</name>
    <dbReference type="NCBI Taxonomy" id="2211392"/>
    <lineage>
        <taxon>Bacteria</taxon>
        <taxon>Pseudomonadati</taxon>
        <taxon>Pseudomonadota</taxon>
        <taxon>Gammaproteobacteria</taxon>
        <taxon>Pseudomonadales</taxon>
        <taxon>Pseudomonadaceae</taxon>
        <taxon>Stutzerimonas</taxon>
    </lineage>
</organism>
<evidence type="ECO:0000313" key="7">
    <source>
        <dbReference type="Proteomes" id="UP000292639"/>
    </source>
</evidence>
<dbReference type="PANTHER" id="PTHR30419">
    <property type="entry name" value="HTH-TYPE TRANSCRIPTIONAL REGULATOR YBHD"/>
    <property type="match status" value="1"/>
</dbReference>
<dbReference type="SUPFAM" id="SSF53850">
    <property type="entry name" value="Periplasmic binding protein-like II"/>
    <property type="match status" value="1"/>
</dbReference>
<dbReference type="Pfam" id="PF03466">
    <property type="entry name" value="LysR_substrate"/>
    <property type="match status" value="1"/>
</dbReference>
<protein>
    <submittedName>
        <fullName evidence="6">LysR family transcriptional regulator</fullName>
    </submittedName>
</protein>